<evidence type="ECO:0000259" key="6">
    <source>
        <dbReference type="Pfam" id="PF02826"/>
    </source>
</evidence>
<dbReference type="InterPro" id="IPR006140">
    <property type="entry name" value="D-isomer_DH_NAD-bd"/>
</dbReference>
<dbReference type="Pfam" id="PF00389">
    <property type="entry name" value="2-Hacid_dh"/>
    <property type="match status" value="1"/>
</dbReference>
<keyword evidence="2 4" id="KW-0560">Oxidoreductase</keyword>
<dbReference type="SUPFAM" id="SSF52283">
    <property type="entry name" value="Formate/glycerate dehydrogenase catalytic domain-like"/>
    <property type="match status" value="1"/>
</dbReference>
<dbReference type="SUPFAM" id="SSF51735">
    <property type="entry name" value="NAD(P)-binding Rossmann-fold domains"/>
    <property type="match status" value="1"/>
</dbReference>
<dbReference type="PANTHER" id="PTHR10996:SF178">
    <property type="entry name" value="2-HYDROXYACID DEHYDROGENASE YGL185C-RELATED"/>
    <property type="match status" value="1"/>
</dbReference>
<evidence type="ECO:0000256" key="2">
    <source>
        <dbReference type="ARBA" id="ARBA00023002"/>
    </source>
</evidence>
<dbReference type="Gene3D" id="3.40.50.720">
    <property type="entry name" value="NAD(P)-binding Rossmann-like Domain"/>
    <property type="match status" value="2"/>
</dbReference>
<dbReference type="GO" id="GO:0030267">
    <property type="term" value="F:glyoxylate reductase (NADPH) activity"/>
    <property type="evidence" value="ECO:0007669"/>
    <property type="project" value="TreeGrafter"/>
</dbReference>
<dbReference type="GO" id="GO:0005829">
    <property type="term" value="C:cytosol"/>
    <property type="evidence" value="ECO:0007669"/>
    <property type="project" value="TreeGrafter"/>
</dbReference>
<sequence>MKPDVLLIGTMMPALERRLDEAFTVHRLHQVENREAFLAGMGPRIRGIITGGVAGAGRALMEALPALEIVAVNGIGTDAVDLDYARVHGIRVTTTPDVLTDDVADMAMALLLATARQICWGDRHVRAGLWARQGLPLGRKIGGSKLGILGLGRIGRAVAHRAEAFGMEIAYTDVAEISGVSFRRVPALIDLARWADILVIAASGGLQSHGIVDAAVLDALGPQGMLVNVARGSIVDEAALVAALVEKRLGAAGLDVFVDEPAVPEALLGLDHVVLQPHRASATLETRLAMGDLVLSNLAAHFAGGEPLTAAV</sequence>
<keyword evidence="1" id="KW-0521">NADP</keyword>
<protein>
    <submittedName>
        <fullName evidence="7">2-hydroxyacid dehydrogenase</fullName>
    </submittedName>
</protein>
<keyword evidence="3" id="KW-0520">NAD</keyword>
<dbReference type="Proteomes" id="UP000322110">
    <property type="component" value="Unassembled WGS sequence"/>
</dbReference>
<comment type="caution">
    <text evidence="7">The sequence shown here is derived from an EMBL/GenBank/DDBJ whole genome shotgun (WGS) entry which is preliminary data.</text>
</comment>
<feature type="domain" description="D-isomer specific 2-hydroxyacid dehydrogenase NAD-binding" evidence="6">
    <location>
        <begin position="108"/>
        <end position="280"/>
    </location>
</feature>
<organism evidence="7 8">
    <name type="scientific">Teichococcus oryzae</name>
    <dbReference type="NCBI Taxonomy" id="1608942"/>
    <lineage>
        <taxon>Bacteria</taxon>
        <taxon>Pseudomonadati</taxon>
        <taxon>Pseudomonadota</taxon>
        <taxon>Alphaproteobacteria</taxon>
        <taxon>Acetobacterales</taxon>
        <taxon>Roseomonadaceae</taxon>
        <taxon>Roseomonas</taxon>
    </lineage>
</organism>
<dbReference type="AlphaFoldDB" id="A0A5B2TGE5"/>
<evidence type="ECO:0000256" key="4">
    <source>
        <dbReference type="RuleBase" id="RU003719"/>
    </source>
</evidence>
<evidence type="ECO:0000313" key="8">
    <source>
        <dbReference type="Proteomes" id="UP000322110"/>
    </source>
</evidence>
<comment type="similarity">
    <text evidence="4">Belongs to the D-isomer specific 2-hydroxyacid dehydrogenase family.</text>
</comment>
<accession>A0A5B2TGE5</accession>
<gene>
    <name evidence="7" type="ORF">F0Q34_12170</name>
</gene>
<dbReference type="Pfam" id="PF02826">
    <property type="entry name" value="2-Hacid_dh_C"/>
    <property type="match status" value="1"/>
</dbReference>
<proteinExistence type="inferred from homology"/>
<evidence type="ECO:0000313" key="7">
    <source>
        <dbReference type="EMBL" id="KAA2212880.1"/>
    </source>
</evidence>
<dbReference type="InterPro" id="IPR006139">
    <property type="entry name" value="D-isomer_2_OHA_DH_cat_dom"/>
</dbReference>
<reference evidence="7 8" key="1">
    <citation type="journal article" date="2015" name="Int. J. Syst. Evol. Microbiol.">
        <title>Roseomonas oryzae sp. nov., isolated from paddy rhizosphere soil.</title>
        <authorList>
            <person name="Ramaprasad E.V."/>
            <person name="Sasikala Ch."/>
            <person name="Ramana Ch.V."/>
        </authorList>
    </citation>
    <scope>NUCLEOTIDE SEQUENCE [LARGE SCALE GENOMIC DNA]</scope>
    <source>
        <strain evidence="7 8">KCTC 42542</strain>
    </source>
</reference>
<dbReference type="EMBL" id="VUKA01000005">
    <property type="protein sequence ID" value="KAA2212880.1"/>
    <property type="molecule type" value="Genomic_DNA"/>
</dbReference>
<feature type="domain" description="D-isomer specific 2-hydroxyacid dehydrogenase catalytic" evidence="5">
    <location>
        <begin position="32"/>
        <end position="309"/>
    </location>
</feature>
<dbReference type="OrthoDB" id="9793626at2"/>
<dbReference type="PANTHER" id="PTHR10996">
    <property type="entry name" value="2-HYDROXYACID DEHYDROGENASE-RELATED"/>
    <property type="match status" value="1"/>
</dbReference>
<evidence type="ECO:0000256" key="3">
    <source>
        <dbReference type="ARBA" id="ARBA00023027"/>
    </source>
</evidence>
<dbReference type="GO" id="GO:0051287">
    <property type="term" value="F:NAD binding"/>
    <property type="evidence" value="ECO:0007669"/>
    <property type="project" value="InterPro"/>
</dbReference>
<dbReference type="RefSeq" id="WP_149812496.1">
    <property type="nucleotide sequence ID" value="NZ_VUKA01000005.1"/>
</dbReference>
<dbReference type="InterPro" id="IPR036291">
    <property type="entry name" value="NAD(P)-bd_dom_sf"/>
</dbReference>
<dbReference type="CDD" id="cd12156">
    <property type="entry name" value="HPPR"/>
    <property type="match status" value="1"/>
</dbReference>
<evidence type="ECO:0000256" key="1">
    <source>
        <dbReference type="ARBA" id="ARBA00022857"/>
    </source>
</evidence>
<name>A0A5B2TGE5_9PROT</name>
<dbReference type="FunFam" id="3.40.50.720:FF:000213">
    <property type="entry name" value="Putative 2-hydroxyacid dehydrogenase"/>
    <property type="match status" value="1"/>
</dbReference>
<keyword evidence="8" id="KW-1185">Reference proteome</keyword>
<dbReference type="GO" id="GO:0016618">
    <property type="term" value="F:hydroxypyruvate reductase [NAD(P)H] activity"/>
    <property type="evidence" value="ECO:0007669"/>
    <property type="project" value="TreeGrafter"/>
</dbReference>
<dbReference type="InterPro" id="IPR050223">
    <property type="entry name" value="D-isomer_2-hydroxyacid_DH"/>
</dbReference>
<evidence type="ECO:0000259" key="5">
    <source>
        <dbReference type="Pfam" id="PF00389"/>
    </source>
</evidence>